<feature type="compositionally biased region" description="Basic and acidic residues" evidence="1">
    <location>
        <begin position="40"/>
        <end position="52"/>
    </location>
</feature>
<dbReference type="AlphaFoldDB" id="A0A370TNW2"/>
<feature type="compositionally biased region" description="Basic and acidic residues" evidence="1">
    <location>
        <begin position="816"/>
        <end position="832"/>
    </location>
</feature>
<gene>
    <name evidence="3" type="ORF">BP5553_04642</name>
</gene>
<evidence type="ECO:0000259" key="2">
    <source>
        <dbReference type="Pfam" id="PF06985"/>
    </source>
</evidence>
<reference evidence="3 4" key="1">
    <citation type="journal article" date="2018" name="IMA Fungus">
        <title>IMA Genome-F 9: Draft genome sequence of Annulohypoxylon stygium, Aspergillus mulundensis, Berkeleyomyces basicola (syn. Thielaviopsis basicola), Ceratocystis smalleyi, two Cercospora beticola strains, Coleophoma cylindrospora, Fusarium fracticaudum, Phialophora cf. hyalina, and Morchella septimelata.</title>
        <authorList>
            <person name="Wingfield B.D."/>
            <person name="Bills G.F."/>
            <person name="Dong Y."/>
            <person name="Huang W."/>
            <person name="Nel W.J."/>
            <person name="Swalarsk-Parry B.S."/>
            <person name="Vaghefi N."/>
            <person name="Wilken P.M."/>
            <person name="An Z."/>
            <person name="de Beer Z.W."/>
            <person name="De Vos L."/>
            <person name="Chen L."/>
            <person name="Duong T.A."/>
            <person name="Gao Y."/>
            <person name="Hammerbacher A."/>
            <person name="Kikkert J.R."/>
            <person name="Li Y."/>
            <person name="Li H."/>
            <person name="Li K."/>
            <person name="Li Q."/>
            <person name="Liu X."/>
            <person name="Ma X."/>
            <person name="Naidoo K."/>
            <person name="Pethybridge S.J."/>
            <person name="Sun J."/>
            <person name="Steenkamp E.T."/>
            <person name="van der Nest M.A."/>
            <person name="van Wyk S."/>
            <person name="Wingfield M.J."/>
            <person name="Xiong C."/>
            <person name="Yue Q."/>
            <person name="Zhang X."/>
        </authorList>
    </citation>
    <scope>NUCLEOTIDE SEQUENCE [LARGE SCALE GENOMIC DNA]</scope>
    <source>
        <strain evidence="3 4">BP 5553</strain>
    </source>
</reference>
<feature type="compositionally biased region" description="Low complexity" evidence="1">
    <location>
        <begin position="1"/>
        <end position="14"/>
    </location>
</feature>
<dbReference type="Pfam" id="PF06985">
    <property type="entry name" value="HET"/>
    <property type="match status" value="1"/>
</dbReference>
<sequence length="897" mass="98740">MSSDPTSEGDSSSGVLPSEQRPDRPDQPVVTEVQEPTIDESAHTDAENNDKENDIEDETPAKPLAPNKPTPKTHPGWSRDPAKLYALYTQTLSDEELSVFKEKAVYCPCCFTISRDLSIFSSKLPLKPNQTPIIRWSLDLLALVEATEARCTFCTFMAVKFFFRSGLLVFGVLELNNDIACCAAGDLSQVTEATEKAISKLREFCGKNPGAGLGMVVEPIDYVPEERRVSRIKISAQSREVISQKAASELLRHSTSIILEICTTKDDPAAQFIKGRPINPDPASEASINQAKTWINDCLHNHSECPSPTPTPLPKRILKISPDAENLSLYTSSQDNPAPYTALSYCWGESQSFTTTLATFSHVTAGFQTSELPQTLQDAVILTAKLGLEYIWIDSLCIIQDSPEDKADEIPKMAAYYKNAHATICAAGGSASDGFLHTRHECEKHPGLGLSKNLLSMPYFFPVDDEDPNSKEAVVGTMYFCEDTPHLLSWEPVSRRSWTLQEQLLSPRVLMYGSRLVWQCHSKQAADGGVEDWSGDRNASDHRRIQLALRDVDTESSDATLIVTSTSSEKDPNGPASEDIDKNPPTQGAAPTKDKDITSLLQIWYHSLRMFSRRALTYAPDKLPAIAGLATEFANLSGDTYLAGHWRSQLLRELMWSTYPNLKLFKPSQWRAPTWSWASVDNDLYWEWMPDLRDVRMRGVAEVLDVGTGLKYEGEDNVYGEVEEEGCRLVIRGPVLSMDGGKGGEDGLSSYLRGVYGMPPPSGVGTDWLQESMGLLPQDGGKVGGDSEWVAPVGAKLLVLWARVGRDGDEEDVEKDAESNAKPESEDKKVVTDDERKEMVKNKLDSSNRAVLSGIVIGKTDDGKYEKVATFTKFSLTVEGGPALGFLEGSAEVVDIV</sequence>
<dbReference type="RefSeq" id="XP_031869865.1">
    <property type="nucleotide sequence ID" value="XM_032013265.1"/>
</dbReference>
<dbReference type="PANTHER" id="PTHR33112">
    <property type="entry name" value="DOMAIN PROTEIN, PUTATIVE-RELATED"/>
    <property type="match status" value="1"/>
</dbReference>
<dbReference type="PANTHER" id="PTHR33112:SF16">
    <property type="entry name" value="HETEROKARYON INCOMPATIBILITY DOMAIN-CONTAINING PROTEIN"/>
    <property type="match status" value="1"/>
</dbReference>
<name>A0A370TNW2_9HELO</name>
<organism evidence="3 4">
    <name type="scientific">Venustampulla echinocandica</name>
    <dbReference type="NCBI Taxonomy" id="2656787"/>
    <lineage>
        <taxon>Eukaryota</taxon>
        <taxon>Fungi</taxon>
        <taxon>Dikarya</taxon>
        <taxon>Ascomycota</taxon>
        <taxon>Pezizomycotina</taxon>
        <taxon>Leotiomycetes</taxon>
        <taxon>Helotiales</taxon>
        <taxon>Pleuroascaceae</taxon>
        <taxon>Venustampulla</taxon>
    </lineage>
</organism>
<feature type="region of interest" description="Disordered" evidence="1">
    <location>
        <begin position="809"/>
        <end position="832"/>
    </location>
</feature>
<accession>A0A370TNW2</accession>
<comment type="caution">
    <text evidence="3">The sequence shown here is derived from an EMBL/GenBank/DDBJ whole genome shotgun (WGS) entry which is preliminary data.</text>
</comment>
<protein>
    <recommendedName>
        <fullName evidence="2">Heterokaryon incompatibility domain-containing protein</fullName>
    </recommendedName>
</protein>
<dbReference type="GeneID" id="43597491"/>
<evidence type="ECO:0000313" key="3">
    <source>
        <dbReference type="EMBL" id="RDL37209.1"/>
    </source>
</evidence>
<dbReference type="OrthoDB" id="5125733at2759"/>
<keyword evidence="4" id="KW-1185">Reference proteome</keyword>
<feature type="region of interest" description="Disordered" evidence="1">
    <location>
        <begin position="563"/>
        <end position="593"/>
    </location>
</feature>
<dbReference type="Proteomes" id="UP000254866">
    <property type="component" value="Unassembled WGS sequence"/>
</dbReference>
<feature type="domain" description="Heterokaryon incompatibility" evidence="2">
    <location>
        <begin position="340"/>
        <end position="502"/>
    </location>
</feature>
<evidence type="ECO:0000313" key="4">
    <source>
        <dbReference type="Proteomes" id="UP000254866"/>
    </source>
</evidence>
<dbReference type="EMBL" id="NPIC01000003">
    <property type="protein sequence ID" value="RDL37209.1"/>
    <property type="molecule type" value="Genomic_DNA"/>
</dbReference>
<dbReference type="STRING" id="2656787.A0A370TNW2"/>
<evidence type="ECO:0000256" key="1">
    <source>
        <dbReference type="SAM" id="MobiDB-lite"/>
    </source>
</evidence>
<feature type="region of interest" description="Disordered" evidence="1">
    <location>
        <begin position="1"/>
        <end position="78"/>
    </location>
</feature>
<dbReference type="InterPro" id="IPR010730">
    <property type="entry name" value="HET"/>
</dbReference>
<proteinExistence type="predicted"/>